<dbReference type="InterPro" id="IPR006612">
    <property type="entry name" value="THAP_Znf"/>
</dbReference>
<keyword evidence="4 5" id="KW-0238">DNA-binding</keyword>
<evidence type="ECO:0000256" key="1">
    <source>
        <dbReference type="ARBA" id="ARBA00022723"/>
    </source>
</evidence>
<evidence type="ECO:0000256" key="3">
    <source>
        <dbReference type="ARBA" id="ARBA00022833"/>
    </source>
</evidence>
<dbReference type="Proteomes" id="UP001295444">
    <property type="component" value="Chromosome 05"/>
</dbReference>
<dbReference type="GO" id="GO:0003677">
    <property type="term" value="F:DNA binding"/>
    <property type="evidence" value="ECO:0007669"/>
    <property type="project" value="UniProtKB-UniRule"/>
</dbReference>
<accession>A0AAD1W7M4</accession>
<organism evidence="7 8">
    <name type="scientific">Pelobates cultripes</name>
    <name type="common">Western spadefoot toad</name>
    <dbReference type="NCBI Taxonomy" id="61616"/>
    <lineage>
        <taxon>Eukaryota</taxon>
        <taxon>Metazoa</taxon>
        <taxon>Chordata</taxon>
        <taxon>Craniata</taxon>
        <taxon>Vertebrata</taxon>
        <taxon>Euteleostomi</taxon>
        <taxon>Amphibia</taxon>
        <taxon>Batrachia</taxon>
        <taxon>Anura</taxon>
        <taxon>Pelobatoidea</taxon>
        <taxon>Pelobatidae</taxon>
        <taxon>Pelobates</taxon>
    </lineage>
</organism>
<evidence type="ECO:0000256" key="5">
    <source>
        <dbReference type="PROSITE-ProRule" id="PRU00309"/>
    </source>
</evidence>
<evidence type="ECO:0000259" key="6">
    <source>
        <dbReference type="PROSITE" id="PS50950"/>
    </source>
</evidence>
<proteinExistence type="predicted"/>
<evidence type="ECO:0000256" key="2">
    <source>
        <dbReference type="ARBA" id="ARBA00022771"/>
    </source>
</evidence>
<reference evidence="7" key="1">
    <citation type="submission" date="2022-03" db="EMBL/GenBank/DDBJ databases">
        <authorList>
            <person name="Alioto T."/>
            <person name="Alioto T."/>
            <person name="Gomez Garrido J."/>
        </authorList>
    </citation>
    <scope>NUCLEOTIDE SEQUENCE</scope>
</reference>
<dbReference type="EMBL" id="OW240916">
    <property type="protein sequence ID" value="CAH2292347.1"/>
    <property type="molecule type" value="Genomic_DNA"/>
</dbReference>
<dbReference type="PANTHER" id="PTHR31751:SF42">
    <property type="entry name" value="PROTEIN CBG10204"/>
    <property type="match status" value="1"/>
</dbReference>
<feature type="domain" description="THAP-type" evidence="6">
    <location>
        <begin position="1"/>
        <end position="29"/>
    </location>
</feature>
<keyword evidence="1" id="KW-0479">Metal-binding</keyword>
<evidence type="ECO:0000256" key="4">
    <source>
        <dbReference type="ARBA" id="ARBA00023125"/>
    </source>
</evidence>
<dbReference type="GO" id="GO:0008270">
    <property type="term" value="F:zinc ion binding"/>
    <property type="evidence" value="ECO:0007669"/>
    <property type="project" value="UniProtKB-KW"/>
</dbReference>
<protein>
    <submittedName>
        <fullName evidence="7">THAP domain-containing 1</fullName>
    </submittedName>
</protein>
<dbReference type="PROSITE" id="PS50950">
    <property type="entry name" value="ZF_THAP"/>
    <property type="match status" value="1"/>
</dbReference>
<dbReference type="PANTHER" id="PTHR31751">
    <property type="entry name" value="SI:CH211-108C17.2-RELATED-RELATED"/>
    <property type="match status" value="1"/>
</dbReference>
<keyword evidence="3" id="KW-0862">Zinc</keyword>
<keyword evidence="2 5" id="KW-0863">Zinc-finger</keyword>
<dbReference type="AlphaFoldDB" id="A0AAD1W7M4"/>
<gene>
    <name evidence="7" type="ORF">PECUL_23A042600</name>
</gene>
<evidence type="ECO:0000313" key="7">
    <source>
        <dbReference type="EMBL" id="CAH2292347.1"/>
    </source>
</evidence>
<evidence type="ECO:0000313" key="8">
    <source>
        <dbReference type="Proteomes" id="UP001295444"/>
    </source>
</evidence>
<sequence length="552" mass="63332">MCSDHFAAEAYSTAGQRKFLKPDAVPTIFACNDETTQTSKEKPKPHLCIKPELMETDAPVVTYMNLVPSIATIEIQENSGMFSSYPSQNELLDHNYSEKLDYSVSTSTFMFHKASNTEVVRTSNKGTVTSNYYGKRSLKTQTSVFQGKRNTQTSTREDRVMKDAFTWTGPLEDDIKLSSDYYKKPSFTDAFTQTDNTIQFPELRSTLSKPHTATLVETQFRPQPVGVISGIPLAVETTPQQHITTGNPDLIPECEEHVGYRTFEQESTQKIIECNTIQVSETKSSVNPESKVFRKCLKNVLDEGLTVAYLATDRHIGITKIMRDEYRQINHQFDLWHLKRKLSRLTKRKRCKQLIPWRKAIINQMWMSSLHCKGNVNLMREQWNSVLLHVVNQHRWDSGTLIDGCPHSELSEKDMGRRPWLVRDSPVHLQLTNFVKNKQLQKDLKQMAHFCHTGSIDLFRSLVLKFCPKHVRFSKDGMAARIKLAVLAHNTNVGVKHWHVKNISKTQTVDHVYRMLADILRHVSGELDLTWVSESCLFSELPQRNGHRQGFC</sequence>
<name>A0AAD1W7M4_PELCU</name>
<keyword evidence="8" id="KW-1185">Reference proteome</keyword>